<organism evidence="1 2">
    <name type="scientific">Boletus edulis BED1</name>
    <dbReference type="NCBI Taxonomy" id="1328754"/>
    <lineage>
        <taxon>Eukaryota</taxon>
        <taxon>Fungi</taxon>
        <taxon>Dikarya</taxon>
        <taxon>Basidiomycota</taxon>
        <taxon>Agaricomycotina</taxon>
        <taxon>Agaricomycetes</taxon>
        <taxon>Agaricomycetidae</taxon>
        <taxon>Boletales</taxon>
        <taxon>Boletineae</taxon>
        <taxon>Boletaceae</taxon>
        <taxon>Boletoideae</taxon>
        <taxon>Boletus</taxon>
    </lineage>
</organism>
<keyword evidence="2" id="KW-1185">Reference proteome</keyword>
<dbReference type="Proteomes" id="UP001194468">
    <property type="component" value="Unassembled WGS sequence"/>
</dbReference>
<proteinExistence type="predicted"/>
<dbReference type="EMBL" id="WHUW01000016">
    <property type="protein sequence ID" value="KAF8438480.1"/>
    <property type="molecule type" value="Genomic_DNA"/>
</dbReference>
<accession>A0AAD4BRQ0</accession>
<dbReference type="AlphaFoldDB" id="A0AAD4BRQ0"/>
<reference evidence="1" key="2">
    <citation type="journal article" date="2020" name="Nat. Commun.">
        <title>Large-scale genome sequencing of mycorrhizal fungi provides insights into the early evolution of symbiotic traits.</title>
        <authorList>
            <person name="Miyauchi S."/>
            <person name="Kiss E."/>
            <person name="Kuo A."/>
            <person name="Drula E."/>
            <person name="Kohler A."/>
            <person name="Sanchez-Garcia M."/>
            <person name="Morin E."/>
            <person name="Andreopoulos B."/>
            <person name="Barry K.W."/>
            <person name="Bonito G."/>
            <person name="Buee M."/>
            <person name="Carver A."/>
            <person name="Chen C."/>
            <person name="Cichocki N."/>
            <person name="Clum A."/>
            <person name="Culley D."/>
            <person name="Crous P.W."/>
            <person name="Fauchery L."/>
            <person name="Girlanda M."/>
            <person name="Hayes R.D."/>
            <person name="Keri Z."/>
            <person name="LaButti K."/>
            <person name="Lipzen A."/>
            <person name="Lombard V."/>
            <person name="Magnuson J."/>
            <person name="Maillard F."/>
            <person name="Murat C."/>
            <person name="Nolan M."/>
            <person name="Ohm R.A."/>
            <person name="Pangilinan J."/>
            <person name="Pereira M.F."/>
            <person name="Perotto S."/>
            <person name="Peter M."/>
            <person name="Pfister S."/>
            <person name="Riley R."/>
            <person name="Sitrit Y."/>
            <person name="Stielow J.B."/>
            <person name="Szollosi G."/>
            <person name="Zifcakova L."/>
            <person name="Stursova M."/>
            <person name="Spatafora J.W."/>
            <person name="Tedersoo L."/>
            <person name="Vaario L.M."/>
            <person name="Yamada A."/>
            <person name="Yan M."/>
            <person name="Wang P."/>
            <person name="Xu J."/>
            <person name="Bruns T."/>
            <person name="Baldrian P."/>
            <person name="Vilgalys R."/>
            <person name="Dunand C."/>
            <person name="Henrissat B."/>
            <person name="Grigoriev I.V."/>
            <person name="Hibbett D."/>
            <person name="Nagy L.G."/>
            <person name="Martin F.M."/>
        </authorList>
    </citation>
    <scope>NUCLEOTIDE SEQUENCE</scope>
    <source>
        <strain evidence="1">BED1</strain>
    </source>
</reference>
<reference evidence="1" key="1">
    <citation type="submission" date="2019-10" db="EMBL/GenBank/DDBJ databases">
        <authorList>
            <consortium name="DOE Joint Genome Institute"/>
            <person name="Kuo A."/>
            <person name="Miyauchi S."/>
            <person name="Kiss E."/>
            <person name="Drula E."/>
            <person name="Kohler A."/>
            <person name="Sanchez-Garcia M."/>
            <person name="Andreopoulos B."/>
            <person name="Barry K.W."/>
            <person name="Bonito G."/>
            <person name="Buee M."/>
            <person name="Carver A."/>
            <person name="Chen C."/>
            <person name="Cichocki N."/>
            <person name="Clum A."/>
            <person name="Culley D."/>
            <person name="Crous P.W."/>
            <person name="Fauchery L."/>
            <person name="Girlanda M."/>
            <person name="Hayes R."/>
            <person name="Keri Z."/>
            <person name="LaButti K."/>
            <person name="Lipzen A."/>
            <person name="Lombard V."/>
            <person name="Magnuson J."/>
            <person name="Maillard F."/>
            <person name="Morin E."/>
            <person name="Murat C."/>
            <person name="Nolan M."/>
            <person name="Ohm R."/>
            <person name="Pangilinan J."/>
            <person name="Pereira M."/>
            <person name="Perotto S."/>
            <person name="Peter M."/>
            <person name="Riley R."/>
            <person name="Sitrit Y."/>
            <person name="Stielow B."/>
            <person name="Szollosi G."/>
            <person name="Zifcakova L."/>
            <person name="Stursova M."/>
            <person name="Spatafora J.W."/>
            <person name="Tedersoo L."/>
            <person name="Vaario L.-M."/>
            <person name="Yamada A."/>
            <person name="Yan M."/>
            <person name="Wang P."/>
            <person name="Xu J."/>
            <person name="Bruns T."/>
            <person name="Baldrian P."/>
            <person name="Vilgalys R."/>
            <person name="Henrissat B."/>
            <person name="Grigoriev I.V."/>
            <person name="Hibbett D."/>
            <person name="Nagy L.G."/>
            <person name="Martin F.M."/>
        </authorList>
    </citation>
    <scope>NUCLEOTIDE SEQUENCE</scope>
    <source>
        <strain evidence="1">BED1</strain>
    </source>
</reference>
<name>A0AAD4BRQ0_BOLED</name>
<comment type="caution">
    <text evidence="1">The sequence shown here is derived from an EMBL/GenBank/DDBJ whole genome shotgun (WGS) entry which is preliminary data.</text>
</comment>
<protein>
    <submittedName>
        <fullName evidence="1">Uncharacterized protein</fullName>
    </submittedName>
</protein>
<evidence type="ECO:0000313" key="1">
    <source>
        <dbReference type="EMBL" id="KAF8438480.1"/>
    </source>
</evidence>
<sequence>MHILGLECRDLTSVSSYSKYRMAHSQTDPRSVVRIAIALTALKHKARDQSTASYLLDLQSCFPVATKNSGNQDWRTYALELEKQVAVLKAQRDADQERTPFLPYLGPRSSHASNTL</sequence>
<evidence type="ECO:0000313" key="2">
    <source>
        <dbReference type="Proteomes" id="UP001194468"/>
    </source>
</evidence>
<gene>
    <name evidence="1" type="ORF">L210DRAFT_210003</name>
</gene>